<organism evidence="5 6">
    <name type="scientific">Stylosanthes scabra</name>
    <dbReference type="NCBI Taxonomy" id="79078"/>
    <lineage>
        <taxon>Eukaryota</taxon>
        <taxon>Viridiplantae</taxon>
        <taxon>Streptophyta</taxon>
        <taxon>Embryophyta</taxon>
        <taxon>Tracheophyta</taxon>
        <taxon>Spermatophyta</taxon>
        <taxon>Magnoliopsida</taxon>
        <taxon>eudicotyledons</taxon>
        <taxon>Gunneridae</taxon>
        <taxon>Pentapetalae</taxon>
        <taxon>rosids</taxon>
        <taxon>fabids</taxon>
        <taxon>Fabales</taxon>
        <taxon>Fabaceae</taxon>
        <taxon>Papilionoideae</taxon>
        <taxon>50 kb inversion clade</taxon>
        <taxon>dalbergioids sensu lato</taxon>
        <taxon>Dalbergieae</taxon>
        <taxon>Pterocarpus clade</taxon>
        <taxon>Stylosanthes</taxon>
    </lineage>
</organism>
<protein>
    <recommendedName>
        <fullName evidence="4">Protein kinase domain-containing protein</fullName>
    </recommendedName>
</protein>
<feature type="compositionally biased region" description="Low complexity" evidence="3">
    <location>
        <begin position="37"/>
        <end position="50"/>
    </location>
</feature>
<sequence>MGCFLTLLKKKLDEMKLKNQISRNKNLASHLAEPRRQSVSSSALSSPASFRAEPSNPVFPNIINNFHGGPVSASSSSLSEAEQDAVAAIAHVQQPRCQYGLSNGLFPTHPHPHPVPLPRPPPALSPLKANVSSSPTSSPVSPSRTSSLRYYRYEEILAACQNFSSERCVLQCVSSSNFKASFGDDSSSRTVEATVTRVNPSIQDLRDFINEVNTLSSLQHPNICRLIGFHARESSEPRMLLYERLHHGSLDHLLFCSSDDHPVLDWNSRLKIAICVAQGLAFLHDEGPFKAMYKDFSTANVQVEKDFSAKLSGYGCVGGRGFSEKAVGNMSMETFERGILTPKSNVWSFGIILLELLTGRKNHDSRHPSEDKNIVKWSWPFLNDEFGLSIIMDPQLNGHYPIKGARMLADLAHRCLQKEPSIRPAMRTVVKHLKMIQEANYCRISSLLSLSSSRPETIRPRLSVSPASPPGSKDTVGSLPLPLSGAPMLHASRVHTTLPRLPCGSICVVEKVVRQETKHCQESS</sequence>
<dbReference type="InterPro" id="IPR011009">
    <property type="entry name" value="Kinase-like_dom_sf"/>
</dbReference>
<evidence type="ECO:0000259" key="4">
    <source>
        <dbReference type="PROSITE" id="PS50011"/>
    </source>
</evidence>
<dbReference type="EMBL" id="JASCZI010001482">
    <property type="protein sequence ID" value="MED6115052.1"/>
    <property type="molecule type" value="Genomic_DNA"/>
</dbReference>
<gene>
    <name evidence="5" type="ORF">PIB30_086456</name>
</gene>
<feature type="region of interest" description="Disordered" evidence="3">
    <location>
        <begin position="27"/>
        <end position="50"/>
    </location>
</feature>
<dbReference type="InterPro" id="IPR050823">
    <property type="entry name" value="Plant_Ser_Thr_Prot_Kinase"/>
</dbReference>
<keyword evidence="6" id="KW-1185">Reference proteome</keyword>
<evidence type="ECO:0000256" key="3">
    <source>
        <dbReference type="SAM" id="MobiDB-lite"/>
    </source>
</evidence>
<reference evidence="5 6" key="1">
    <citation type="journal article" date="2023" name="Plants (Basel)">
        <title>Bridging the Gap: Combining Genomics and Transcriptomics Approaches to Understand Stylosanthes scabra, an Orphan Legume from the Brazilian Caatinga.</title>
        <authorList>
            <person name="Ferreira-Neto J.R.C."/>
            <person name="da Silva M.D."/>
            <person name="Binneck E."/>
            <person name="de Melo N.F."/>
            <person name="da Silva R.H."/>
            <person name="de Melo A.L.T.M."/>
            <person name="Pandolfi V."/>
            <person name="Bustamante F.O."/>
            <person name="Brasileiro-Vidal A.C."/>
            <person name="Benko-Iseppon A.M."/>
        </authorList>
    </citation>
    <scope>NUCLEOTIDE SEQUENCE [LARGE SCALE GENOMIC DNA]</scope>
    <source>
        <tissue evidence="5">Leaves</tissue>
    </source>
</reference>
<dbReference type="Proteomes" id="UP001341840">
    <property type="component" value="Unassembled WGS sequence"/>
</dbReference>
<evidence type="ECO:0000313" key="5">
    <source>
        <dbReference type="EMBL" id="MED6115052.1"/>
    </source>
</evidence>
<evidence type="ECO:0000256" key="2">
    <source>
        <dbReference type="ARBA" id="ARBA00022475"/>
    </source>
</evidence>
<keyword evidence="2" id="KW-0472">Membrane</keyword>
<dbReference type="InterPro" id="IPR000719">
    <property type="entry name" value="Prot_kinase_dom"/>
</dbReference>
<keyword evidence="2" id="KW-1003">Cell membrane</keyword>
<feature type="compositionally biased region" description="Pro residues" evidence="3">
    <location>
        <begin position="113"/>
        <end position="124"/>
    </location>
</feature>
<feature type="compositionally biased region" description="Low complexity" evidence="3">
    <location>
        <begin position="125"/>
        <end position="144"/>
    </location>
</feature>
<comment type="subcellular location">
    <subcellularLocation>
        <location evidence="1">Cell membrane</location>
    </subcellularLocation>
</comment>
<accession>A0ABU6QSP1</accession>
<comment type="caution">
    <text evidence="5">The sequence shown here is derived from an EMBL/GenBank/DDBJ whole genome shotgun (WGS) entry which is preliminary data.</text>
</comment>
<dbReference type="Gene3D" id="1.10.510.10">
    <property type="entry name" value="Transferase(Phosphotransferase) domain 1"/>
    <property type="match status" value="1"/>
</dbReference>
<name>A0ABU6QSP1_9FABA</name>
<dbReference type="Pfam" id="PF07714">
    <property type="entry name" value="PK_Tyr_Ser-Thr"/>
    <property type="match status" value="1"/>
</dbReference>
<feature type="region of interest" description="Disordered" evidence="3">
    <location>
        <begin position="108"/>
        <end position="144"/>
    </location>
</feature>
<feature type="region of interest" description="Disordered" evidence="3">
    <location>
        <begin position="459"/>
        <end position="479"/>
    </location>
</feature>
<dbReference type="Gene3D" id="3.30.200.20">
    <property type="entry name" value="Phosphorylase Kinase, domain 1"/>
    <property type="match status" value="1"/>
</dbReference>
<dbReference type="PANTHER" id="PTHR45621">
    <property type="entry name" value="OS01G0588500 PROTEIN-RELATED"/>
    <property type="match status" value="1"/>
</dbReference>
<dbReference type="PROSITE" id="PS50011">
    <property type="entry name" value="PROTEIN_KINASE_DOM"/>
    <property type="match status" value="1"/>
</dbReference>
<evidence type="ECO:0000256" key="1">
    <source>
        <dbReference type="ARBA" id="ARBA00004236"/>
    </source>
</evidence>
<evidence type="ECO:0000313" key="6">
    <source>
        <dbReference type="Proteomes" id="UP001341840"/>
    </source>
</evidence>
<dbReference type="InterPro" id="IPR001245">
    <property type="entry name" value="Ser-Thr/Tyr_kinase_cat_dom"/>
</dbReference>
<feature type="domain" description="Protein kinase" evidence="4">
    <location>
        <begin position="167"/>
        <end position="435"/>
    </location>
</feature>
<proteinExistence type="predicted"/>
<dbReference type="SUPFAM" id="SSF56112">
    <property type="entry name" value="Protein kinase-like (PK-like)"/>
    <property type="match status" value="1"/>
</dbReference>